<dbReference type="Proteomes" id="UP000176424">
    <property type="component" value="Unassembled WGS sequence"/>
</dbReference>
<keyword evidence="1" id="KW-0813">Transport</keyword>
<dbReference type="EMBL" id="MEXR01000014">
    <property type="protein sequence ID" value="OGD10093.1"/>
    <property type="molecule type" value="Genomic_DNA"/>
</dbReference>
<dbReference type="GO" id="GO:0022857">
    <property type="term" value="F:transmembrane transporter activity"/>
    <property type="evidence" value="ECO:0007669"/>
    <property type="project" value="TreeGrafter"/>
</dbReference>
<evidence type="ECO:0000256" key="3">
    <source>
        <dbReference type="ARBA" id="ARBA00022840"/>
    </source>
</evidence>
<dbReference type="AlphaFoldDB" id="A0A1F4ZUG7"/>
<dbReference type="GO" id="GO:0005886">
    <property type="term" value="C:plasma membrane"/>
    <property type="evidence" value="ECO:0007669"/>
    <property type="project" value="TreeGrafter"/>
</dbReference>
<dbReference type="InterPro" id="IPR015854">
    <property type="entry name" value="ABC_transpr_LolD-like"/>
</dbReference>
<organism evidence="5 6">
    <name type="scientific">Candidatus Amesbacteria bacterium RIFOXYB1_FULL_44_23</name>
    <dbReference type="NCBI Taxonomy" id="1797263"/>
    <lineage>
        <taxon>Bacteria</taxon>
        <taxon>Candidatus Amesiibacteriota</taxon>
    </lineage>
</organism>
<dbReference type="InterPro" id="IPR017911">
    <property type="entry name" value="MacB-like_ATP-bd"/>
</dbReference>
<dbReference type="CDD" id="cd03255">
    <property type="entry name" value="ABC_MJ0796_LolCDE_FtsE"/>
    <property type="match status" value="1"/>
</dbReference>
<dbReference type="GO" id="GO:0005524">
    <property type="term" value="F:ATP binding"/>
    <property type="evidence" value="ECO:0007669"/>
    <property type="project" value="UniProtKB-KW"/>
</dbReference>
<protein>
    <submittedName>
        <fullName evidence="5">Macrolide ABC transporter ATP-binding protein</fullName>
    </submittedName>
</protein>
<dbReference type="Pfam" id="PF00005">
    <property type="entry name" value="ABC_tran"/>
    <property type="match status" value="1"/>
</dbReference>
<name>A0A1F4ZUG7_9BACT</name>
<dbReference type="SUPFAM" id="SSF52540">
    <property type="entry name" value="P-loop containing nucleoside triphosphate hydrolases"/>
    <property type="match status" value="1"/>
</dbReference>
<keyword evidence="2" id="KW-0547">Nucleotide-binding</keyword>
<dbReference type="InterPro" id="IPR003439">
    <property type="entry name" value="ABC_transporter-like_ATP-bd"/>
</dbReference>
<keyword evidence="3 5" id="KW-0067">ATP-binding</keyword>
<dbReference type="FunFam" id="3.40.50.300:FF:000032">
    <property type="entry name" value="Export ABC transporter ATP-binding protein"/>
    <property type="match status" value="1"/>
</dbReference>
<dbReference type="PROSITE" id="PS00211">
    <property type="entry name" value="ABC_TRANSPORTER_1"/>
    <property type="match status" value="1"/>
</dbReference>
<dbReference type="GO" id="GO:0098796">
    <property type="term" value="C:membrane protein complex"/>
    <property type="evidence" value="ECO:0007669"/>
    <property type="project" value="UniProtKB-ARBA"/>
</dbReference>
<proteinExistence type="predicted"/>
<feature type="domain" description="ABC transporter" evidence="4">
    <location>
        <begin position="7"/>
        <end position="237"/>
    </location>
</feature>
<dbReference type="InterPro" id="IPR003593">
    <property type="entry name" value="AAA+_ATPase"/>
</dbReference>
<evidence type="ECO:0000313" key="5">
    <source>
        <dbReference type="EMBL" id="OGD10093.1"/>
    </source>
</evidence>
<evidence type="ECO:0000313" key="6">
    <source>
        <dbReference type="Proteomes" id="UP000176424"/>
    </source>
</evidence>
<evidence type="ECO:0000256" key="1">
    <source>
        <dbReference type="ARBA" id="ARBA00022448"/>
    </source>
</evidence>
<dbReference type="GO" id="GO:0016887">
    <property type="term" value="F:ATP hydrolysis activity"/>
    <property type="evidence" value="ECO:0007669"/>
    <property type="project" value="InterPro"/>
</dbReference>
<dbReference type="Gene3D" id="3.40.50.300">
    <property type="entry name" value="P-loop containing nucleotide triphosphate hydrolases"/>
    <property type="match status" value="1"/>
</dbReference>
<reference evidence="5 6" key="1">
    <citation type="journal article" date="2016" name="Nat. Commun.">
        <title>Thousands of microbial genomes shed light on interconnected biogeochemical processes in an aquifer system.</title>
        <authorList>
            <person name="Anantharaman K."/>
            <person name="Brown C.T."/>
            <person name="Hug L.A."/>
            <person name="Sharon I."/>
            <person name="Castelle C.J."/>
            <person name="Probst A.J."/>
            <person name="Thomas B.C."/>
            <person name="Singh A."/>
            <person name="Wilkins M.J."/>
            <person name="Karaoz U."/>
            <person name="Brodie E.L."/>
            <person name="Williams K.H."/>
            <person name="Hubbard S.S."/>
            <person name="Banfield J.F."/>
        </authorList>
    </citation>
    <scope>NUCLEOTIDE SEQUENCE [LARGE SCALE GENOMIC DNA]</scope>
</reference>
<sequence>MPSSAIISVKNISKIYRVTDVETLALKNVSFQVNRGEFIAIMGPSGSGKSTLMHILGALDIPSSGQYLLDGMDVSKLSDDQLADIRNQKIGFIFQAFNLLPRTSALKNVCLPMAYAGISKAQRLSSAIELLTRVGLSDRMYHTSNQLSGGQQQRVAIARSLSLNPTIILADEPTGNIATAQAEEIMAIFQKLNSEGHTVIMITHEQDIADHARRILFIRDGKLESDHPVSKRRFSKLKV</sequence>
<evidence type="ECO:0000256" key="2">
    <source>
        <dbReference type="ARBA" id="ARBA00022741"/>
    </source>
</evidence>
<dbReference type="SMART" id="SM00382">
    <property type="entry name" value="AAA"/>
    <property type="match status" value="1"/>
</dbReference>
<dbReference type="PROSITE" id="PS50893">
    <property type="entry name" value="ABC_TRANSPORTER_2"/>
    <property type="match status" value="1"/>
</dbReference>
<gene>
    <name evidence="5" type="ORF">A2397_04630</name>
</gene>
<accession>A0A1F4ZUG7</accession>
<comment type="caution">
    <text evidence="5">The sequence shown here is derived from an EMBL/GenBank/DDBJ whole genome shotgun (WGS) entry which is preliminary data.</text>
</comment>
<dbReference type="PANTHER" id="PTHR24220">
    <property type="entry name" value="IMPORT ATP-BINDING PROTEIN"/>
    <property type="match status" value="1"/>
</dbReference>
<dbReference type="STRING" id="1797263.A2397_04630"/>
<dbReference type="InterPro" id="IPR027417">
    <property type="entry name" value="P-loop_NTPase"/>
</dbReference>
<dbReference type="InterPro" id="IPR017871">
    <property type="entry name" value="ABC_transporter-like_CS"/>
</dbReference>
<dbReference type="PANTHER" id="PTHR24220:SF86">
    <property type="entry name" value="ABC TRANSPORTER ABCH.1"/>
    <property type="match status" value="1"/>
</dbReference>
<evidence type="ECO:0000259" key="4">
    <source>
        <dbReference type="PROSITE" id="PS50893"/>
    </source>
</evidence>